<dbReference type="Pfam" id="PF12833">
    <property type="entry name" value="HTH_18"/>
    <property type="match status" value="1"/>
</dbReference>
<evidence type="ECO:0000256" key="1">
    <source>
        <dbReference type="ARBA" id="ARBA00023015"/>
    </source>
</evidence>
<comment type="caution">
    <text evidence="5">The sequence shown here is derived from an EMBL/GenBank/DDBJ whole genome shotgun (WGS) entry which is preliminary data.</text>
</comment>
<dbReference type="Gene3D" id="1.10.10.60">
    <property type="entry name" value="Homeodomain-like"/>
    <property type="match status" value="1"/>
</dbReference>
<evidence type="ECO:0000313" key="5">
    <source>
        <dbReference type="EMBL" id="MEQ4480918.1"/>
    </source>
</evidence>
<name>A0ABV1KLC1_9BACL</name>
<evidence type="ECO:0000256" key="2">
    <source>
        <dbReference type="ARBA" id="ARBA00023125"/>
    </source>
</evidence>
<dbReference type="Gene3D" id="2.60.120.10">
    <property type="entry name" value="Jelly Rolls"/>
    <property type="match status" value="1"/>
</dbReference>
<feature type="domain" description="HTH araC/xylS-type" evidence="4">
    <location>
        <begin position="200"/>
        <end position="301"/>
    </location>
</feature>
<dbReference type="InterPro" id="IPR014710">
    <property type="entry name" value="RmlC-like_jellyroll"/>
</dbReference>
<dbReference type="PROSITE" id="PS00041">
    <property type="entry name" value="HTH_ARAC_FAMILY_1"/>
    <property type="match status" value="1"/>
</dbReference>
<dbReference type="PROSITE" id="PS01124">
    <property type="entry name" value="HTH_ARAC_FAMILY_2"/>
    <property type="match status" value="1"/>
</dbReference>
<dbReference type="SMART" id="SM00342">
    <property type="entry name" value="HTH_ARAC"/>
    <property type="match status" value="1"/>
</dbReference>
<dbReference type="PANTHER" id="PTHR43280">
    <property type="entry name" value="ARAC-FAMILY TRANSCRIPTIONAL REGULATOR"/>
    <property type="match status" value="1"/>
</dbReference>
<dbReference type="EMBL" id="JASKHM010000001">
    <property type="protein sequence ID" value="MEQ4480918.1"/>
    <property type="molecule type" value="Genomic_DNA"/>
</dbReference>
<proteinExistence type="predicted"/>
<dbReference type="SUPFAM" id="SSF46689">
    <property type="entry name" value="Homeodomain-like"/>
    <property type="match status" value="2"/>
</dbReference>
<reference evidence="5 6" key="1">
    <citation type="journal article" date="2023" name="Genome Announc.">
        <title>Pan-Genome Analyses of the Genus Cohnella and Proposal of the Novel Species Cohnella silvisoli sp. nov., Isolated from Forest Soil.</title>
        <authorList>
            <person name="Wang C."/>
            <person name="Mao L."/>
            <person name="Bao G."/>
            <person name="Zhu H."/>
        </authorList>
    </citation>
    <scope>NUCLEOTIDE SEQUENCE [LARGE SCALE GENOMIC DNA]</scope>
    <source>
        <strain evidence="5 6">NL03-T5-1</strain>
    </source>
</reference>
<dbReference type="InterPro" id="IPR018060">
    <property type="entry name" value="HTH_AraC"/>
</dbReference>
<sequence>MTSTKHERGYENMRKQNPMIEKGEQFFSNGLSLYVNRVSERFDLPEHEHDFIEICYVWAGSGFHYIEDRTIRVTQGDLFFLPVGVSHIFRPSSHNPKEPLIIGNCIFDETIFRFLTSTLPVEYGLYRFRQISAETGNWIQMRERSGEFGHLFESLLKEFENKKTGYETMLCGLLLQLLIGMERAMSPEAETGDPVAERLEIVYRHIREHLHDKLTLSAIAQQIGIGERQLQRNLSERTGLSFTALLHKERIDRSCRLLADPALASLTVADIASRVGIYDLKRFHRQFKLTTGMTPARYRETWTRLTP</sequence>
<keyword evidence="1" id="KW-0805">Transcription regulation</keyword>
<dbReference type="RefSeq" id="WP_255678156.1">
    <property type="nucleotide sequence ID" value="NZ_JASKHM010000001.1"/>
</dbReference>
<gene>
    <name evidence="5" type="ORF">QJS35_00775</name>
</gene>
<keyword evidence="6" id="KW-1185">Reference proteome</keyword>
<protein>
    <submittedName>
        <fullName evidence="5">AraC family transcriptional regulator</fullName>
    </submittedName>
</protein>
<evidence type="ECO:0000259" key="4">
    <source>
        <dbReference type="PROSITE" id="PS01124"/>
    </source>
</evidence>
<evidence type="ECO:0000313" key="6">
    <source>
        <dbReference type="Proteomes" id="UP001493487"/>
    </source>
</evidence>
<dbReference type="SUPFAM" id="SSF51182">
    <property type="entry name" value="RmlC-like cupins"/>
    <property type="match status" value="1"/>
</dbReference>
<evidence type="ECO:0000256" key="3">
    <source>
        <dbReference type="ARBA" id="ARBA00023163"/>
    </source>
</evidence>
<dbReference type="InterPro" id="IPR003313">
    <property type="entry name" value="AraC-bd"/>
</dbReference>
<dbReference type="InterPro" id="IPR009057">
    <property type="entry name" value="Homeodomain-like_sf"/>
</dbReference>
<organism evidence="5 6">
    <name type="scientific">Cohnella silvisoli</name>
    <dbReference type="NCBI Taxonomy" id="2873699"/>
    <lineage>
        <taxon>Bacteria</taxon>
        <taxon>Bacillati</taxon>
        <taxon>Bacillota</taxon>
        <taxon>Bacilli</taxon>
        <taxon>Bacillales</taxon>
        <taxon>Paenibacillaceae</taxon>
        <taxon>Cohnella</taxon>
    </lineage>
</organism>
<dbReference type="InterPro" id="IPR011051">
    <property type="entry name" value="RmlC_Cupin_sf"/>
</dbReference>
<dbReference type="InterPro" id="IPR018062">
    <property type="entry name" value="HTH_AraC-typ_CS"/>
</dbReference>
<dbReference type="Proteomes" id="UP001493487">
    <property type="component" value="Unassembled WGS sequence"/>
</dbReference>
<keyword evidence="3" id="KW-0804">Transcription</keyword>
<keyword evidence="2" id="KW-0238">DNA-binding</keyword>
<accession>A0ABV1KLC1</accession>
<dbReference type="Pfam" id="PF02311">
    <property type="entry name" value="AraC_binding"/>
    <property type="match status" value="1"/>
</dbReference>
<dbReference type="PANTHER" id="PTHR43280:SF2">
    <property type="entry name" value="HTH-TYPE TRANSCRIPTIONAL REGULATOR EXSA"/>
    <property type="match status" value="1"/>
</dbReference>